<dbReference type="GO" id="GO:0016747">
    <property type="term" value="F:acyltransferase activity, transferring groups other than amino-acyl groups"/>
    <property type="evidence" value="ECO:0007669"/>
    <property type="project" value="InterPro"/>
</dbReference>
<feature type="domain" description="N-acetyltransferase" evidence="1">
    <location>
        <begin position="37"/>
        <end position="84"/>
    </location>
</feature>
<evidence type="ECO:0000313" key="3">
    <source>
        <dbReference type="EMBL" id="ONK29396.1"/>
    </source>
</evidence>
<dbReference type="Proteomes" id="UP000188946">
    <property type="component" value="Unassembled WGS sequence"/>
</dbReference>
<dbReference type="InterPro" id="IPR016181">
    <property type="entry name" value="Acyl_CoA_acyltransferase"/>
</dbReference>
<sequence>MVGELYTIEIRGQEGWKAIEDVSLSPDGLPTVIGEVTYRGQGIGKRVIQVLIVKAQSQGYSMLGVREIDKENHALQKCFMVCGFRPNAPIEKGTSYCRRY</sequence>
<comment type="caution">
    <text evidence="2">The sequence shown here is derived from an EMBL/GenBank/DDBJ whole genome shotgun (WGS) entry which is preliminary data.</text>
</comment>
<dbReference type="InterPro" id="IPR000182">
    <property type="entry name" value="GNAT_dom"/>
</dbReference>
<dbReference type="Proteomes" id="UP000188600">
    <property type="component" value="Unassembled WGS sequence"/>
</dbReference>
<name>A0AB36JQG8_9STRE</name>
<reference evidence="4 5" key="1">
    <citation type="submission" date="2016-12" db="EMBL/GenBank/DDBJ databases">
        <authorList>
            <person name="Gulvik C.A."/>
        </authorList>
    </citation>
    <scope>NUCLEOTIDE SEQUENCE [LARGE SCALE GENOMIC DNA]</scope>
    <source>
        <strain evidence="3 5">12-5202</strain>
        <strain evidence="2 4">12-5291</strain>
    </source>
</reference>
<accession>A0AB36JQG8</accession>
<dbReference type="EMBL" id="MSPT01000009">
    <property type="protein sequence ID" value="ONK27463.1"/>
    <property type="molecule type" value="Genomic_DNA"/>
</dbReference>
<evidence type="ECO:0000313" key="5">
    <source>
        <dbReference type="Proteomes" id="UP000188946"/>
    </source>
</evidence>
<dbReference type="SUPFAM" id="SSF55729">
    <property type="entry name" value="Acyl-CoA N-acyltransferases (Nat)"/>
    <property type="match status" value="1"/>
</dbReference>
<organism evidence="2 4">
    <name type="scientific">Streptococcus azizii</name>
    <dbReference type="NCBI Taxonomy" id="1579424"/>
    <lineage>
        <taxon>Bacteria</taxon>
        <taxon>Bacillati</taxon>
        <taxon>Bacillota</taxon>
        <taxon>Bacilli</taxon>
        <taxon>Lactobacillales</taxon>
        <taxon>Streptococcaceae</taxon>
        <taxon>Streptococcus</taxon>
    </lineage>
</organism>
<dbReference type="RefSeq" id="WP_076995983.1">
    <property type="nucleotide sequence ID" value="NZ_MSPR01000008.1"/>
</dbReference>
<dbReference type="EMBL" id="MSPR01000008">
    <property type="protein sequence ID" value="ONK29396.1"/>
    <property type="molecule type" value="Genomic_DNA"/>
</dbReference>
<gene>
    <name evidence="3" type="ORF">BVE84_05080</name>
    <name evidence="2" type="ORF">BVE86_04920</name>
</gene>
<evidence type="ECO:0000313" key="4">
    <source>
        <dbReference type="Proteomes" id="UP000188600"/>
    </source>
</evidence>
<dbReference type="Pfam" id="PF00583">
    <property type="entry name" value="Acetyltransf_1"/>
    <property type="match status" value="1"/>
</dbReference>
<evidence type="ECO:0000313" key="2">
    <source>
        <dbReference type="EMBL" id="ONK27463.1"/>
    </source>
</evidence>
<protein>
    <recommendedName>
        <fullName evidence="1">N-acetyltransferase domain-containing protein</fullName>
    </recommendedName>
</protein>
<proteinExistence type="predicted"/>
<dbReference type="Gene3D" id="3.40.630.30">
    <property type="match status" value="1"/>
</dbReference>
<dbReference type="AlphaFoldDB" id="A0AB36JQG8"/>
<evidence type="ECO:0000259" key="1">
    <source>
        <dbReference type="Pfam" id="PF00583"/>
    </source>
</evidence>
<keyword evidence="5" id="KW-1185">Reference proteome</keyword>